<dbReference type="PANTHER" id="PTHR35010:SF2">
    <property type="entry name" value="BLL4672 PROTEIN"/>
    <property type="match status" value="1"/>
</dbReference>
<feature type="domain" description="HTH cro/C1-type" evidence="2">
    <location>
        <begin position="37"/>
        <end position="112"/>
    </location>
</feature>
<dbReference type="RefSeq" id="WP_189444528.1">
    <property type="nucleotide sequence ID" value="NZ_BMZI01000004.1"/>
</dbReference>
<dbReference type="Proteomes" id="UP000646745">
    <property type="component" value="Unassembled WGS sequence"/>
</dbReference>
<protein>
    <submittedName>
        <fullName evidence="3">Transcriptional regulator</fullName>
    </submittedName>
</protein>
<dbReference type="PANTHER" id="PTHR35010">
    <property type="entry name" value="BLL4672 PROTEIN-RELATED"/>
    <property type="match status" value="1"/>
</dbReference>
<dbReference type="Gene3D" id="3.30.450.180">
    <property type="match status" value="1"/>
</dbReference>
<dbReference type="Pfam" id="PF17765">
    <property type="entry name" value="MLTR_LBD"/>
    <property type="match status" value="1"/>
</dbReference>
<gene>
    <name evidence="3" type="ORF">GCM10009038_19880</name>
</gene>
<dbReference type="SMART" id="SM00530">
    <property type="entry name" value="HTH_XRE"/>
    <property type="match status" value="1"/>
</dbReference>
<feature type="region of interest" description="Disordered" evidence="1">
    <location>
        <begin position="1"/>
        <end position="34"/>
    </location>
</feature>
<dbReference type="Gene3D" id="1.10.260.40">
    <property type="entry name" value="lambda repressor-like DNA-binding domains"/>
    <property type="match status" value="1"/>
</dbReference>
<feature type="compositionally biased region" description="Polar residues" evidence="1">
    <location>
        <begin position="15"/>
        <end position="31"/>
    </location>
</feature>
<proteinExistence type="predicted"/>
<evidence type="ECO:0000259" key="2">
    <source>
        <dbReference type="SMART" id="SM00530"/>
    </source>
</evidence>
<accession>A0ABQ3E0H1</accession>
<comment type="caution">
    <text evidence="3">The sequence shown here is derived from an EMBL/GenBank/DDBJ whole genome shotgun (WGS) entry which is preliminary data.</text>
</comment>
<dbReference type="InterPro" id="IPR001387">
    <property type="entry name" value="Cro/C1-type_HTH"/>
</dbReference>
<dbReference type="InterPro" id="IPR041413">
    <property type="entry name" value="MLTR_LBD"/>
</dbReference>
<dbReference type="EMBL" id="BMZI01000004">
    <property type="protein sequence ID" value="GHB21066.1"/>
    <property type="molecule type" value="Genomic_DNA"/>
</dbReference>
<dbReference type="CDD" id="cd00093">
    <property type="entry name" value="HTH_XRE"/>
    <property type="match status" value="1"/>
</dbReference>
<name>A0ABQ3E0H1_9GAMM</name>
<dbReference type="Pfam" id="PF13560">
    <property type="entry name" value="HTH_31"/>
    <property type="match status" value="1"/>
</dbReference>
<dbReference type="SUPFAM" id="SSF47413">
    <property type="entry name" value="lambda repressor-like DNA-binding domains"/>
    <property type="match status" value="1"/>
</dbReference>
<evidence type="ECO:0000256" key="1">
    <source>
        <dbReference type="SAM" id="MobiDB-lite"/>
    </source>
</evidence>
<reference evidence="4" key="1">
    <citation type="journal article" date="2019" name="Int. J. Syst. Evol. Microbiol.">
        <title>The Global Catalogue of Microorganisms (GCM) 10K type strain sequencing project: providing services to taxonomists for standard genome sequencing and annotation.</title>
        <authorList>
            <consortium name="The Broad Institute Genomics Platform"/>
            <consortium name="The Broad Institute Genome Sequencing Center for Infectious Disease"/>
            <person name="Wu L."/>
            <person name="Ma J."/>
        </authorList>
    </citation>
    <scope>NUCLEOTIDE SEQUENCE [LARGE SCALE GENOMIC DNA]</scope>
    <source>
        <strain evidence="4">KCTC 32998</strain>
    </source>
</reference>
<organism evidence="3 4">
    <name type="scientific">Salinicola rhizosphaerae</name>
    <dbReference type="NCBI Taxonomy" id="1443141"/>
    <lineage>
        <taxon>Bacteria</taxon>
        <taxon>Pseudomonadati</taxon>
        <taxon>Pseudomonadota</taxon>
        <taxon>Gammaproteobacteria</taxon>
        <taxon>Oceanospirillales</taxon>
        <taxon>Halomonadaceae</taxon>
        <taxon>Salinicola</taxon>
    </lineage>
</organism>
<sequence length="307" mass="34448">MQKIAQESGRDARQESGQNSRQESGQNSRQAGEQHNRLAAYLKDRRMRIDSAALGYPQHRRRTPGLRREEVAQRASISATWYTWLEQGRGGGPSAEVLARIAEALMLTDAEREHLFLIGLGHPPEAHYRETRGISPRLQRVLDALEPSVALIRTATWDVVAWNRAATVVLKDYAAYPPSERNILRAIFLDPQARAVQENWESVARFVVAAFRADAVRAGADAAIKPLVDELCHASRSFAEMWRDQDIQGQGDGIKRLNHPQLGNIAMEFSTFAVDGRLDLGMIVYNPVSRSDADRIRELMTAKTTLR</sequence>
<evidence type="ECO:0000313" key="4">
    <source>
        <dbReference type="Proteomes" id="UP000646745"/>
    </source>
</evidence>
<evidence type="ECO:0000313" key="3">
    <source>
        <dbReference type="EMBL" id="GHB21066.1"/>
    </source>
</evidence>
<dbReference type="InterPro" id="IPR010982">
    <property type="entry name" value="Lambda_DNA-bd_dom_sf"/>
</dbReference>
<keyword evidence="4" id="KW-1185">Reference proteome</keyword>